<organism evidence="12">
    <name type="scientific">Thelazia callipaeda</name>
    <name type="common">Oriental eyeworm</name>
    <name type="synonym">Parasitic nematode</name>
    <dbReference type="NCBI Taxonomy" id="103827"/>
    <lineage>
        <taxon>Eukaryota</taxon>
        <taxon>Metazoa</taxon>
        <taxon>Ecdysozoa</taxon>
        <taxon>Nematoda</taxon>
        <taxon>Chromadorea</taxon>
        <taxon>Rhabditida</taxon>
        <taxon>Spirurina</taxon>
        <taxon>Spiruromorpha</taxon>
        <taxon>Thelazioidea</taxon>
        <taxon>Thelaziidae</taxon>
        <taxon>Thelazia</taxon>
    </lineage>
</organism>
<keyword evidence="7 8" id="KW-0687">Ribonucleoprotein</keyword>
<reference evidence="12" key="1">
    <citation type="submission" date="2017-02" db="UniProtKB">
        <authorList>
            <consortium name="WormBaseParasite"/>
        </authorList>
    </citation>
    <scope>IDENTIFICATION</scope>
</reference>
<evidence type="ECO:0000256" key="1">
    <source>
        <dbReference type="ARBA" id="ARBA00004496"/>
    </source>
</evidence>
<dbReference type="OMA" id="ESEQFPM"/>
<evidence type="ECO:0000313" key="10">
    <source>
        <dbReference type="EMBL" id="VDN07451.1"/>
    </source>
</evidence>
<dbReference type="Gene3D" id="3.30.720.10">
    <property type="entry name" value="Signal recognition particle alu RNA binding heterodimer, srp9/1"/>
    <property type="match status" value="1"/>
</dbReference>
<feature type="region of interest" description="Disordered" evidence="9">
    <location>
        <begin position="1"/>
        <end position="21"/>
    </location>
</feature>
<dbReference type="PANTHER" id="PTHR12013">
    <property type="entry name" value="SIGNAL RECOGNITION PARTICLE 14 KD PROTEIN"/>
    <property type="match status" value="1"/>
</dbReference>
<keyword evidence="5 8" id="KW-0694">RNA-binding</keyword>
<accession>A0A0N5D9I6</accession>
<comment type="subcellular location">
    <subcellularLocation>
        <location evidence="1 8">Cytoplasm</location>
    </subcellularLocation>
</comment>
<dbReference type="STRING" id="103827.A0A0N5D9I6"/>
<dbReference type="EMBL" id="UYYF01004881">
    <property type="protein sequence ID" value="VDN07451.1"/>
    <property type="molecule type" value="Genomic_DNA"/>
</dbReference>
<dbReference type="Pfam" id="PF02290">
    <property type="entry name" value="SRP14"/>
    <property type="match status" value="1"/>
</dbReference>
<evidence type="ECO:0000256" key="7">
    <source>
        <dbReference type="ARBA" id="ARBA00023274"/>
    </source>
</evidence>
<dbReference type="GO" id="GO:0030942">
    <property type="term" value="F:endoplasmic reticulum signal peptide binding"/>
    <property type="evidence" value="ECO:0007669"/>
    <property type="project" value="UniProtKB-UniRule"/>
</dbReference>
<dbReference type="GO" id="GO:0006614">
    <property type="term" value="P:SRP-dependent cotranslational protein targeting to membrane"/>
    <property type="evidence" value="ECO:0007669"/>
    <property type="project" value="UniProtKB-UniRule"/>
</dbReference>
<comment type="function">
    <text evidence="8">Component of the signal recognition particle (SRP) complex, a ribonucleoprotein complex that mediates the cotranslational targeting of secretory and membrane proteins to the endoplasmic reticulum (ER). SRP9 together with SRP14 and the Alu portion of the SRP RNA, constitutes the elongation arrest domain of SRP. The complex of SRP9 and SRP14 is required for SRP RNA binding.</text>
</comment>
<keyword evidence="6 8" id="KW-0733">Signal recognition particle</keyword>
<dbReference type="SUPFAM" id="SSF54762">
    <property type="entry name" value="Signal recognition particle alu RNA binding heterodimer, SRP9/14"/>
    <property type="match status" value="1"/>
</dbReference>
<evidence type="ECO:0000256" key="4">
    <source>
        <dbReference type="ARBA" id="ARBA00022490"/>
    </source>
</evidence>
<dbReference type="GO" id="GO:0005786">
    <property type="term" value="C:signal recognition particle, endoplasmic reticulum targeting"/>
    <property type="evidence" value="ECO:0007669"/>
    <property type="project" value="UniProtKB-UniRule"/>
</dbReference>
<evidence type="ECO:0000256" key="3">
    <source>
        <dbReference type="ARBA" id="ARBA00017926"/>
    </source>
</evidence>
<comment type="similarity">
    <text evidence="2 8">Belongs to the SRP14 family.</text>
</comment>
<gene>
    <name evidence="10" type="ORF">TCLT_LOCUS9789</name>
</gene>
<dbReference type="AlphaFoldDB" id="A0A0N5D9I6"/>
<dbReference type="InterPro" id="IPR009018">
    <property type="entry name" value="Signal_recog_particle_SRP9/14"/>
</dbReference>
<evidence type="ECO:0000256" key="9">
    <source>
        <dbReference type="SAM" id="MobiDB-lite"/>
    </source>
</evidence>
<name>A0A0N5D9I6_THECL</name>
<evidence type="ECO:0000313" key="11">
    <source>
        <dbReference type="Proteomes" id="UP000276776"/>
    </source>
</evidence>
<evidence type="ECO:0000313" key="12">
    <source>
        <dbReference type="WBParaSite" id="TCLT_0000980001-mRNA-1"/>
    </source>
</evidence>
<evidence type="ECO:0000256" key="5">
    <source>
        <dbReference type="ARBA" id="ARBA00022884"/>
    </source>
</evidence>
<feature type="compositionally biased region" description="Basic and acidic residues" evidence="9">
    <location>
        <begin position="1"/>
        <end position="18"/>
    </location>
</feature>
<comment type="subunit">
    <text evidence="8">Heterodimer with SRP9; binds RNA as heterodimer. Component of a signal recognition particle (SRP) complex that consists of a 7SL RNA molecule of 300 nucleotides and six protein subunits: SRP72, SRP68, SRP54, SRP19, SRP14 and SRP9.</text>
</comment>
<evidence type="ECO:0000256" key="6">
    <source>
        <dbReference type="ARBA" id="ARBA00023135"/>
    </source>
</evidence>
<dbReference type="GO" id="GO:0008312">
    <property type="term" value="F:7S RNA binding"/>
    <property type="evidence" value="ECO:0007669"/>
    <property type="project" value="UniProtKB-UniRule"/>
</dbReference>
<sequence>MRKILDDGRTKPYPKDESQQFPKGESVCLFRAKRRKKKIRTVVHAKEVNKFQLAYASILKANIDNLKKRERKTPMEIKSKLVGASKKMVKV</sequence>
<dbReference type="OrthoDB" id="19209at2759"/>
<keyword evidence="11" id="KW-1185">Reference proteome</keyword>
<reference evidence="10 11" key="2">
    <citation type="submission" date="2018-11" db="EMBL/GenBank/DDBJ databases">
        <authorList>
            <consortium name="Pathogen Informatics"/>
        </authorList>
    </citation>
    <scope>NUCLEOTIDE SEQUENCE [LARGE SCALE GENOMIC DNA]</scope>
</reference>
<dbReference type="Proteomes" id="UP000276776">
    <property type="component" value="Unassembled WGS sequence"/>
</dbReference>
<dbReference type="InterPro" id="IPR003210">
    <property type="entry name" value="Signal_recog_particle_SRP14"/>
</dbReference>
<keyword evidence="4 8" id="KW-0963">Cytoplasm</keyword>
<evidence type="ECO:0000256" key="2">
    <source>
        <dbReference type="ARBA" id="ARBA00010349"/>
    </source>
</evidence>
<proteinExistence type="inferred from homology"/>
<protein>
    <recommendedName>
        <fullName evidence="3 8">Signal recognition particle 14 kDa protein</fullName>
        <shortName evidence="8">SRP14</shortName>
    </recommendedName>
</protein>
<evidence type="ECO:0000256" key="8">
    <source>
        <dbReference type="RuleBase" id="RU368100"/>
    </source>
</evidence>
<dbReference type="WBParaSite" id="TCLT_0000980001-mRNA-1">
    <property type="protein sequence ID" value="TCLT_0000980001-mRNA-1"/>
    <property type="gene ID" value="TCLT_0000980001"/>
</dbReference>